<dbReference type="GO" id="GO:0000145">
    <property type="term" value="C:exocyst"/>
    <property type="evidence" value="ECO:0007669"/>
    <property type="project" value="TreeGrafter"/>
</dbReference>
<dbReference type="EMBL" id="QBIY01012145">
    <property type="protein sequence ID" value="RXN26768.1"/>
    <property type="molecule type" value="Genomic_DNA"/>
</dbReference>
<dbReference type="InterPro" id="IPR028258">
    <property type="entry name" value="Sec3-PIP2_bind"/>
</dbReference>
<keyword evidence="4" id="KW-1185">Reference proteome</keyword>
<dbReference type="Gene3D" id="2.30.29.90">
    <property type="match status" value="1"/>
</dbReference>
<dbReference type="GO" id="GO:0006893">
    <property type="term" value="P:Golgi to plasma membrane transport"/>
    <property type="evidence" value="ECO:0007669"/>
    <property type="project" value="TreeGrafter"/>
</dbReference>
<name>A0A498MXV5_LABRO</name>
<dbReference type="Gene3D" id="1.20.5.110">
    <property type="match status" value="1"/>
</dbReference>
<dbReference type="GO" id="GO:0006887">
    <property type="term" value="P:exocytosis"/>
    <property type="evidence" value="ECO:0007669"/>
    <property type="project" value="TreeGrafter"/>
</dbReference>
<dbReference type="GO" id="GO:0005546">
    <property type="term" value="F:phosphatidylinositol-4,5-bisphosphate binding"/>
    <property type="evidence" value="ECO:0007669"/>
    <property type="project" value="TreeGrafter"/>
</dbReference>
<feature type="region of interest" description="Disordered" evidence="1">
    <location>
        <begin position="278"/>
        <end position="315"/>
    </location>
</feature>
<evidence type="ECO:0000259" key="2">
    <source>
        <dbReference type="SMART" id="SM01313"/>
    </source>
</evidence>
<dbReference type="Pfam" id="PF15277">
    <property type="entry name" value="Sec3-PIP2_bind"/>
    <property type="match status" value="1"/>
</dbReference>
<feature type="compositionally biased region" description="Polar residues" evidence="1">
    <location>
        <begin position="297"/>
        <end position="315"/>
    </location>
</feature>
<organism evidence="3 4">
    <name type="scientific">Labeo rohita</name>
    <name type="common">Indian major carp</name>
    <name type="synonym">Cyprinus rohita</name>
    <dbReference type="NCBI Taxonomy" id="84645"/>
    <lineage>
        <taxon>Eukaryota</taxon>
        <taxon>Metazoa</taxon>
        <taxon>Chordata</taxon>
        <taxon>Craniata</taxon>
        <taxon>Vertebrata</taxon>
        <taxon>Euteleostomi</taxon>
        <taxon>Actinopterygii</taxon>
        <taxon>Neopterygii</taxon>
        <taxon>Teleostei</taxon>
        <taxon>Ostariophysi</taxon>
        <taxon>Cypriniformes</taxon>
        <taxon>Cyprinidae</taxon>
        <taxon>Labeoninae</taxon>
        <taxon>Labeonini</taxon>
        <taxon>Labeo</taxon>
    </lineage>
</organism>
<evidence type="ECO:0000313" key="4">
    <source>
        <dbReference type="Proteomes" id="UP000290572"/>
    </source>
</evidence>
<feature type="domain" description="Exocyst complex component Sec3 PIP2-binding N-terminal" evidence="2">
    <location>
        <begin position="68"/>
        <end position="160"/>
    </location>
</feature>
<dbReference type="FunFam" id="2.30.29.90:FF:000002">
    <property type="entry name" value="syntaxin-binding protein 6"/>
    <property type="match status" value="1"/>
</dbReference>
<dbReference type="SUPFAM" id="SSF58038">
    <property type="entry name" value="SNARE fusion complex"/>
    <property type="match status" value="1"/>
</dbReference>
<dbReference type="SMART" id="SM01313">
    <property type="entry name" value="Sec3-PIP2_bind"/>
    <property type="match status" value="1"/>
</dbReference>
<protein>
    <submittedName>
        <fullName evidence="3">Syntaxin-binding 6-like isoform X1</fullName>
    </submittedName>
</protein>
<accession>A0A498MXV5</accession>
<sequence length="315" mass="35587">MLTGSNMLGTEMIFSSCFVETQGILKMNIQSAISREIFAPKDEKLLVAIEVRRRTKRKGLSFLNASRKRDYLTYLCLSVTNSKPAQVLITKVKRYRGTRQLAKRSQWSVEQLRQVNGINPDKDTPEFDLVFERTTDQWVASSAAEKCMFVQVLYHACQNYWEAKLAQANSASPGDQKVPGAPENKKSTGAPSQTNFVNCQQKLMGDACSVNMVIYRCKIFLNRMKNSMTPNQGRPQREAVRKMGNMMRRASQVLSERGERLMRADDKTSHLLHGAKQFAEAAQKKPIRSQPKGLDEFSTSLRGCPTHQQSHSGQT</sequence>
<feature type="region of interest" description="Disordered" evidence="1">
    <location>
        <begin position="171"/>
        <end position="192"/>
    </location>
</feature>
<dbReference type="STRING" id="84645.A0A498MXV5"/>
<comment type="caution">
    <text evidence="3">The sequence shown here is derived from an EMBL/GenBank/DDBJ whole genome shotgun (WGS) entry which is preliminary data.</text>
</comment>
<evidence type="ECO:0000313" key="3">
    <source>
        <dbReference type="EMBL" id="RXN26768.1"/>
    </source>
</evidence>
<dbReference type="PANTHER" id="PTHR16092:SF14">
    <property type="entry name" value="EXOCYST COMPLEX COMPONENT 1 ISOFORM X1"/>
    <property type="match status" value="1"/>
</dbReference>
<dbReference type="GO" id="GO:0005886">
    <property type="term" value="C:plasma membrane"/>
    <property type="evidence" value="ECO:0007669"/>
    <property type="project" value="TreeGrafter"/>
</dbReference>
<gene>
    <name evidence="3" type="ORF">ROHU_005636</name>
</gene>
<dbReference type="AlphaFoldDB" id="A0A498MXV5"/>
<evidence type="ECO:0000256" key="1">
    <source>
        <dbReference type="SAM" id="MobiDB-lite"/>
    </source>
</evidence>
<proteinExistence type="evidence at protein level"/>
<evidence type="ECO:0007829" key="5">
    <source>
        <dbReference type="PeptideAtlas" id="A0A498MXV5"/>
    </source>
</evidence>
<dbReference type="PANTHER" id="PTHR16092">
    <property type="entry name" value="SEC3/SYNTAXIN-RELATED"/>
    <property type="match status" value="1"/>
</dbReference>
<keyword evidence="5" id="KW-1267">Proteomics identification</keyword>
<dbReference type="Proteomes" id="UP000290572">
    <property type="component" value="Unassembled WGS sequence"/>
</dbReference>
<reference evidence="3 4" key="1">
    <citation type="submission" date="2018-03" db="EMBL/GenBank/DDBJ databases">
        <title>Draft genome sequence of Rohu Carp (Labeo rohita).</title>
        <authorList>
            <person name="Das P."/>
            <person name="Kushwaha B."/>
            <person name="Joshi C.G."/>
            <person name="Kumar D."/>
            <person name="Nagpure N.S."/>
            <person name="Sahoo L."/>
            <person name="Das S.P."/>
            <person name="Bit A."/>
            <person name="Patnaik S."/>
            <person name="Meher P.K."/>
            <person name="Jayasankar P."/>
            <person name="Koringa P.G."/>
            <person name="Patel N.V."/>
            <person name="Hinsu A.T."/>
            <person name="Kumar R."/>
            <person name="Pandey M."/>
            <person name="Agarwal S."/>
            <person name="Srivastava S."/>
            <person name="Singh M."/>
            <person name="Iquebal M.A."/>
            <person name="Jaiswal S."/>
            <person name="Angadi U.B."/>
            <person name="Kumar N."/>
            <person name="Raza M."/>
            <person name="Shah T.M."/>
            <person name="Rai A."/>
            <person name="Jena J.K."/>
        </authorList>
    </citation>
    <scope>NUCLEOTIDE SEQUENCE [LARGE SCALE GENOMIC DNA]</scope>
    <source>
        <strain evidence="3">DASCIFA01</strain>
        <tissue evidence="3">Testis</tissue>
    </source>
</reference>